<gene>
    <name evidence="3" type="ORF">AVEN_218420_1</name>
</gene>
<protein>
    <submittedName>
        <fullName evidence="3">Uncharacterized protein</fullName>
    </submittedName>
</protein>
<accession>A0A4Y2MTU6</accession>
<feature type="region of interest" description="Disordered" evidence="1">
    <location>
        <begin position="24"/>
        <end position="55"/>
    </location>
</feature>
<keyword evidence="2" id="KW-0472">Membrane</keyword>
<reference evidence="3 4" key="1">
    <citation type="journal article" date="2019" name="Sci. Rep.">
        <title>Orb-weaving spider Araneus ventricosus genome elucidates the spidroin gene catalogue.</title>
        <authorList>
            <person name="Kono N."/>
            <person name="Nakamura H."/>
            <person name="Ohtoshi R."/>
            <person name="Moran D.A.P."/>
            <person name="Shinohara A."/>
            <person name="Yoshida Y."/>
            <person name="Fujiwara M."/>
            <person name="Mori M."/>
            <person name="Tomita M."/>
            <person name="Arakawa K."/>
        </authorList>
    </citation>
    <scope>NUCLEOTIDE SEQUENCE [LARGE SCALE GENOMIC DNA]</scope>
</reference>
<comment type="caution">
    <text evidence="3">The sequence shown here is derived from an EMBL/GenBank/DDBJ whole genome shotgun (WGS) entry which is preliminary data.</text>
</comment>
<evidence type="ECO:0000256" key="1">
    <source>
        <dbReference type="SAM" id="MobiDB-lite"/>
    </source>
</evidence>
<dbReference type="Proteomes" id="UP000499080">
    <property type="component" value="Unassembled WGS sequence"/>
</dbReference>
<evidence type="ECO:0000313" key="4">
    <source>
        <dbReference type="Proteomes" id="UP000499080"/>
    </source>
</evidence>
<dbReference type="AlphaFoldDB" id="A0A4Y2MTU6"/>
<proteinExistence type="predicted"/>
<organism evidence="3 4">
    <name type="scientific">Araneus ventricosus</name>
    <name type="common">Orbweaver spider</name>
    <name type="synonym">Epeira ventricosa</name>
    <dbReference type="NCBI Taxonomy" id="182803"/>
    <lineage>
        <taxon>Eukaryota</taxon>
        <taxon>Metazoa</taxon>
        <taxon>Ecdysozoa</taxon>
        <taxon>Arthropoda</taxon>
        <taxon>Chelicerata</taxon>
        <taxon>Arachnida</taxon>
        <taxon>Araneae</taxon>
        <taxon>Araneomorphae</taxon>
        <taxon>Entelegynae</taxon>
        <taxon>Araneoidea</taxon>
        <taxon>Araneidae</taxon>
        <taxon>Araneus</taxon>
    </lineage>
</organism>
<name>A0A4Y2MTU6_ARAVE</name>
<evidence type="ECO:0000256" key="2">
    <source>
        <dbReference type="SAM" id="Phobius"/>
    </source>
</evidence>
<keyword evidence="2" id="KW-1133">Transmembrane helix</keyword>
<dbReference type="EMBL" id="BGPR01007869">
    <property type="protein sequence ID" value="GBN30113.1"/>
    <property type="molecule type" value="Genomic_DNA"/>
</dbReference>
<feature type="compositionally biased region" description="Polar residues" evidence="1">
    <location>
        <begin position="45"/>
        <end position="55"/>
    </location>
</feature>
<sequence>MKWSLTLTAQTLTMKRFGTAHGQSKFHSMSQPHEEGVTDPAMLSESDQPQPVTQTCHTGAESPCVRSILSSKLVLNNHIYICMCLWILFFVLELSNNTLMIANACDSK</sequence>
<keyword evidence="4" id="KW-1185">Reference proteome</keyword>
<keyword evidence="2" id="KW-0812">Transmembrane</keyword>
<evidence type="ECO:0000313" key="3">
    <source>
        <dbReference type="EMBL" id="GBN30113.1"/>
    </source>
</evidence>
<feature type="transmembrane region" description="Helical" evidence="2">
    <location>
        <begin position="73"/>
        <end position="92"/>
    </location>
</feature>